<dbReference type="SMART" id="SM00226">
    <property type="entry name" value="LMWPc"/>
    <property type="match status" value="1"/>
</dbReference>
<proteinExistence type="predicted"/>
<dbReference type="AlphaFoldDB" id="A0A6J6IR51"/>
<sequence length="137" mass="14843">MSKPSVLFICVHNAGKSQTAEALMKHLVGDEITVYSAGTGPDEKLAADAVLALAEIGVEVTDQFPKAIDEAILKSVDRVVILGDQAKVESIEGMKAEIETWLIIEPKEMGIQGEQRAAMVRDEILERVEQLAEELLG</sequence>
<dbReference type="GO" id="GO:0046685">
    <property type="term" value="P:response to arsenic-containing substance"/>
    <property type="evidence" value="ECO:0007669"/>
    <property type="project" value="UniProtKB-KW"/>
</dbReference>
<feature type="domain" description="Phosphotyrosine protein phosphatase I" evidence="2">
    <location>
        <begin position="4"/>
        <end position="134"/>
    </location>
</feature>
<evidence type="ECO:0000259" key="2">
    <source>
        <dbReference type="SMART" id="SM00226"/>
    </source>
</evidence>
<organism evidence="3">
    <name type="scientific">freshwater metagenome</name>
    <dbReference type="NCBI Taxonomy" id="449393"/>
    <lineage>
        <taxon>unclassified sequences</taxon>
        <taxon>metagenomes</taxon>
        <taxon>ecological metagenomes</taxon>
    </lineage>
</organism>
<dbReference type="InterPro" id="IPR023485">
    <property type="entry name" value="Ptyr_pPase"/>
</dbReference>
<dbReference type="Gene3D" id="3.40.50.2300">
    <property type="match status" value="1"/>
</dbReference>
<dbReference type="PANTHER" id="PTHR43428:SF1">
    <property type="entry name" value="ARSENATE REDUCTASE"/>
    <property type="match status" value="1"/>
</dbReference>
<evidence type="ECO:0000313" key="3">
    <source>
        <dbReference type="EMBL" id="CAB4627131.1"/>
    </source>
</evidence>
<accession>A0A6J6IR51</accession>
<protein>
    <submittedName>
        <fullName evidence="3">Unannotated protein</fullName>
    </submittedName>
</protein>
<dbReference type="EMBL" id="CAEZVD010000127">
    <property type="protein sequence ID" value="CAB4627131.1"/>
    <property type="molecule type" value="Genomic_DNA"/>
</dbReference>
<reference evidence="3" key="1">
    <citation type="submission" date="2020-05" db="EMBL/GenBank/DDBJ databases">
        <authorList>
            <person name="Chiriac C."/>
            <person name="Salcher M."/>
            <person name="Ghai R."/>
            <person name="Kavagutti S V."/>
        </authorList>
    </citation>
    <scope>NUCLEOTIDE SEQUENCE</scope>
</reference>
<gene>
    <name evidence="3" type="ORF">UFOPK1909_00952</name>
</gene>
<dbReference type="InterPro" id="IPR036196">
    <property type="entry name" value="Ptyr_pPase_sf"/>
</dbReference>
<keyword evidence="1" id="KW-0059">Arsenical resistance</keyword>
<name>A0A6J6IR51_9ZZZZ</name>
<evidence type="ECO:0000256" key="1">
    <source>
        <dbReference type="ARBA" id="ARBA00022849"/>
    </source>
</evidence>
<dbReference type="PANTHER" id="PTHR43428">
    <property type="entry name" value="ARSENATE REDUCTASE"/>
    <property type="match status" value="1"/>
</dbReference>
<dbReference type="SUPFAM" id="SSF52788">
    <property type="entry name" value="Phosphotyrosine protein phosphatases I"/>
    <property type="match status" value="1"/>
</dbReference>
<dbReference type="Pfam" id="PF01451">
    <property type="entry name" value="LMWPc"/>
    <property type="match status" value="1"/>
</dbReference>